<dbReference type="AlphaFoldDB" id="A0A1H2RCY3"/>
<protein>
    <recommendedName>
        <fullName evidence="3">S-layer protein</fullName>
    </recommendedName>
</protein>
<evidence type="ECO:0008006" key="3">
    <source>
        <dbReference type="Google" id="ProtNLM"/>
    </source>
</evidence>
<name>A0A1H2RCY3_9PROT</name>
<dbReference type="EMBL" id="FNNH01000004">
    <property type="protein sequence ID" value="SDW17326.1"/>
    <property type="molecule type" value="Genomic_DNA"/>
</dbReference>
<organism evidence="1 2">
    <name type="scientific">Nitrosomonas communis</name>
    <dbReference type="NCBI Taxonomy" id="44574"/>
    <lineage>
        <taxon>Bacteria</taxon>
        <taxon>Pseudomonadati</taxon>
        <taxon>Pseudomonadota</taxon>
        <taxon>Betaproteobacteria</taxon>
        <taxon>Nitrosomonadales</taxon>
        <taxon>Nitrosomonadaceae</taxon>
        <taxon>Nitrosomonas</taxon>
    </lineage>
</organism>
<evidence type="ECO:0000313" key="1">
    <source>
        <dbReference type="EMBL" id="SDW17326.1"/>
    </source>
</evidence>
<dbReference type="RefSeq" id="WP_074665248.1">
    <property type="nucleotide sequence ID" value="NZ_FNNH01000004.1"/>
</dbReference>
<dbReference type="Proteomes" id="UP000183454">
    <property type="component" value="Unassembled WGS sequence"/>
</dbReference>
<reference evidence="1 2" key="1">
    <citation type="submission" date="2016-10" db="EMBL/GenBank/DDBJ databases">
        <authorList>
            <person name="de Groot N.N."/>
        </authorList>
    </citation>
    <scope>NUCLEOTIDE SEQUENCE [LARGE SCALE GENOMIC DNA]</scope>
    <source>
        <strain evidence="1 2">Nm110</strain>
    </source>
</reference>
<sequence>MAISSQQKEDILALTVATFNAAPSAKIMQELASAVESGMTNQQLADILVATDEFKEGVLKGAVTNEEITANLLKNFGLAAGNTDATSPDAQAEAFFMNRLESGASLGSILLEASTYLTGTPAEEFKPTADLFQNKVTVAEVYSLTGKAETLDGMQNVLIGVTPAFPKTDAEAQAHLNGIGEGSNKGDIFTLTTGADNIKGKATDDTINGVVDTAANGGTLNNSDSIDGGAGTDTANLTLAGAGFPAGATITNVERVFFKNVTGANDALDVSNITNATELWSSGSVGKTILTLKNIQSNAALGLSNAVGGGGLTATFKDGTIGAGGTVTLAFNTSGSKTDRVLDTVGHATTANTNKDVTLSLIANGPNFVQFSDSAASIGGLSTIKVAGGGSVDIVAPGGEFNNVTTVDATGNSGGVTLDLTTNNKDVKFTGGTGNDTLILGNFNATDTIDGGGTVDKDGKSSDNDTLIATLANLQAINKAVSVKNVETLGINLGGALAANATVNGELFGTSNITFNDALNLNGKSVTLSNLGNNTNVTFKGSAGAGGGTVGVDVKGAVAGTDNTATLTFGKGADLNTNKVTVNAGGVETITLATDATSGAGARLNKLADTALTTLKVTGSDGIGIGDLTASKNITTIDATGVVKDAGGAVGGVFVSVAQNDKSVTFTGGEGGDAYIASAKGDIVAGGLGSDVITLGAGADKLVYNAAAESDGQPAPNGSVDVIGNNTPTGDFDVAADSIQFAAALQTGTASFIGNTAFTNTGATQVSFTNVADANPFAVGNQAGGAVKVDLNGDSTADMTINLVGVTEGEFGASNFSFA</sequence>
<accession>A0A1H2RCY3</accession>
<dbReference type="PRINTS" id="PR00313">
    <property type="entry name" value="CABNDNGRPT"/>
</dbReference>
<gene>
    <name evidence="1" type="ORF">SAMN05421882_100480</name>
</gene>
<evidence type="ECO:0000313" key="2">
    <source>
        <dbReference type="Proteomes" id="UP000183454"/>
    </source>
</evidence>
<proteinExistence type="predicted"/>